<organism evidence="3 5">
    <name type="scientific">Durusdinium trenchii</name>
    <dbReference type="NCBI Taxonomy" id="1381693"/>
    <lineage>
        <taxon>Eukaryota</taxon>
        <taxon>Sar</taxon>
        <taxon>Alveolata</taxon>
        <taxon>Dinophyceae</taxon>
        <taxon>Suessiales</taxon>
        <taxon>Symbiodiniaceae</taxon>
        <taxon>Durusdinium</taxon>
    </lineage>
</organism>
<dbReference type="EMBL" id="CAXAMM010001336">
    <property type="protein sequence ID" value="CAK8991551.1"/>
    <property type="molecule type" value="Genomic_DNA"/>
</dbReference>
<accession>A0ABP0HPR2</accession>
<evidence type="ECO:0000313" key="3">
    <source>
        <dbReference type="EMBL" id="CAK8991551.1"/>
    </source>
</evidence>
<feature type="region of interest" description="Disordered" evidence="2">
    <location>
        <begin position="318"/>
        <end position="343"/>
    </location>
</feature>
<keyword evidence="1" id="KW-0175">Coiled coil</keyword>
<name>A0ABP0HPR2_9DINO</name>
<evidence type="ECO:0000313" key="4">
    <source>
        <dbReference type="EMBL" id="CAK8991990.1"/>
    </source>
</evidence>
<dbReference type="Proteomes" id="UP001642464">
    <property type="component" value="Unassembled WGS sequence"/>
</dbReference>
<gene>
    <name evidence="3" type="ORF">SCF082_LOCUS2709</name>
    <name evidence="4" type="ORF">SCF082_LOCUS2894</name>
</gene>
<dbReference type="EMBL" id="CAXAMM010001447">
    <property type="protein sequence ID" value="CAK8991990.1"/>
    <property type="molecule type" value="Genomic_DNA"/>
</dbReference>
<feature type="compositionally biased region" description="Basic residues" evidence="2">
    <location>
        <begin position="293"/>
        <end position="303"/>
    </location>
</feature>
<feature type="compositionally biased region" description="Acidic residues" evidence="2">
    <location>
        <begin position="319"/>
        <end position="332"/>
    </location>
</feature>
<feature type="compositionally biased region" description="Basic and acidic residues" evidence="2">
    <location>
        <begin position="227"/>
        <end position="238"/>
    </location>
</feature>
<comment type="caution">
    <text evidence="3">The sequence shown here is derived from an EMBL/GenBank/DDBJ whole genome shotgun (WGS) entry which is preliminary data.</text>
</comment>
<sequence>MTFDDDENPRIQKVREICKSLMPAEYFVVDDSSSEVDTASPDSWFIVPCRADYKRSTFAELNHFLPAWHRDQIPTDWQRCHMKLQEDLERKQKVFANRVAKLRREPKSADTTSAIAELEELMERLDAEEKLHQTVRERGLFAEDVLADGNCGIYSLDELGQGKPARMRGGKSYSRKRAHQLRKETRLYKTLEIGDMWMEVSAHPAWQTMFKFFGMKDFVEEEIERVRTEQAKDGDEPQKSQTPKSGTPKKKKQKPVPQNTPEKPPMPAEMTKSSCRAADFGKPIKVEAGLKPPQKKTKSAKRKVVQEEDDLLEQLAEVEPADEAKEDDEQEEGATVPRMKRARHARTCKKKLVTNRVQQLGVVKQYLGRIGASYPEFQSTHTRKASLKKTAVCPVGGYVSLQQHLLLGNAEAATSKCHACQELLKRCRFSAERLQQELDDPTGELATTSKPEDQNAAREVCEEPPEVKEEIDPDAKEDQDSDPFAYAKKFPGVIELLPPGSLGKTFPFKCLVCKSKTQPQGKVGELSLAKHYSVKYFIDKHLGCVTHKRNLASLSQTAQEAGAASMEDEERTVPCSGLVLNNEENAGHLFSLQKEFGLWVSMTNLSQLAVHKYEQDKSAHGVPRTVLKFAKKYYMARLLSSRLFAGQQAAKAVESEIQQSALYEHDFKVVSKLLKMSNSQLQQFVRASWLSATRETATEAHADFVTSIVKPCLKVNVMGIPEEMSDIVGRFTAIIRSGRAQEQDLASFKIAAAAMQGKLESHPLLHGISLQSKTGFSLLQPEIGRFVLCFDATYLTPTLSQLKIHSQHGLVGGMFKTGAEGSCFISLEEEKLNISSVVKALNMLEMIAWDPCQKRKNPLSICSLPIEHNFSNVQGTNRSNWFMLDLLGRVLEKASGIVRALVFDQHSSQLFIRKVIHGQLQGMDPIELRALPWFGKLSYESLPACCLPRLPVRLCKEPVSGEYFWALPGVCHSSKNLNGQMVSPLRTLFFGELFTDNTQCRVHGLPPAAYSRVNPQSDKLNSLVNNPFFLVDSVEGSLEAMTIPWSLSGLCIHNCMTALCLSGLVHRDLTMAERCENAVSGFVGMDLFKILADRKCKAMELPAGSCFYAGQTLSNAQSAALATMVVTLTKPPWYNCFDHGNGRLTEISVEQWFAGIRQQSSNSQVSARSYFLACARQNLRAGEILNKLKATPARQEAALTDSEWLVCTLPVCSSHGDGPYMSLCFCRGIGNSLAFCRACLLPVSKVPDLL</sequence>
<feature type="coiled-coil region" evidence="1">
    <location>
        <begin position="85"/>
        <end position="138"/>
    </location>
</feature>
<evidence type="ECO:0000313" key="5">
    <source>
        <dbReference type="Proteomes" id="UP001642464"/>
    </source>
</evidence>
<keyword evidence="5" id="KW-1185">Reference proteome</keyword>
<feature type="region of interest" description="Disordered" evidence="2">
    <location>
        <begin position="227"/>
        <end position="306"/>
    </location>
</feature>
<reference evidence="3 5" key="1">
    <citation type="submission" date="2024-02" db="EMBL/GenBank/DDBJ databases">
        <authorList>
            <person name="Chen Y."/>
            <person name="Shah S."/>
            <person name="Dougan E. K."/>
            <person name="Thang M."/>
            <person name="Chan C."/>
        </authorList>
    </citation>
    <scope>NUCLEOTIDE SEQUENCE [LARGE SCALE GENOMIC DNA]</scope>
</reference>
<protein>
    <submittedName>
        <fullName evidence="3">Uncharacterized protein</fullName>
    </submittedName>
</protein>
<feature type="compositionally biased region" description="Basic and acidic residues" evidence="2">
    <location>
        <begin position="450"/>
        <end position="478"/>
    </location>
</feature>
<evidence type="ECO:0000256" key="2">
    <source>
        <dbReference type="SAM" id="MobiDB-lite"/>
    </source>
</evidence>
<proteinExistence type="predicted"/>
<evidence type="ECO:0000256" key="1">
    <source>
        <dbReference type="SAM" id="Coils"/>
    </source>
</evidence>
<feature type="region of interest" description="Disordered" evidence="2">
    <location>
        <begin position="438"/>
        <end position="482"/>
    </location>
</feature>